<keyword evidence="14 27" id="KW-1208">Phospholipid metabolism</keyword>
<dbReference type="FunCoup" id="B3RI13">
    <property type="interactions" value="18"/>
</dbReference>
<name>B3RI13_TRIAD</name>
<evidence type="ECO:0000256" key="27">
    <source>
        <dbReference type="HAMAP-Rule" id="MF_03216"/>
    </source>
</evidence>
<feature type="topological domain" description="Lumenal" evidence="27">
    <location>
        <begin position="34"/>
        <end position="45"/>
    </location>
</feature>
<evidence type="ECO:0000256" key="3">
    <source>
        <dbReference type="ARBA" id="ARBA00022516"/>
    </source>
</evidence>
<dbReference type="EC" id="2.1.1.71" evidence="27"/>
<keyword evidence="9 27" id="KW-1133">Transmembrane helix</keyword>
<organism evidence="29 30">
    <name type="scientific">Trichoplax adhaerens</name>
    <name type="common">Trichoplax reptans</name>
    <dbReference type="NCBI Taxonomy" id="10228"/>
    <lineage>
        <taxon>Eukaryota</taxon>
        <taxon>Metazoa</taxon>
        <taxon>Placozoa</taxon>
        <taxon>Uniplacotomia</taxon>
        <taxon>Trichoplacea</taxon>
        <taxon>Trichoplacidae</taxon>
        <taxon>Trichoplax</taxon>
    </lineage>
</organism>
<comment type="catalytic activity">
    <reaction evidence="18">
        <text>1,2-di-(9Z,12Z-octadecadienoyl)-sn-glycero-3-phospho-N-methylethanolamine + S-adenosyl-L-methionine = 1,2-di-(9Z,12Z-octadecadienoyl)-sn-glycero-3-phospho-N,N-dimethylethanolamine + S-adenosyl-L-homocysteine + H(+)</text>
        <dbReference type="Rhea" id="RHEA:70743"/>
        <dbReference type="ChEBI" id="CHEBI:15378"/>
        <dbReference type="ChEBI" id="CHEBI:57856"/>
        <dbReference type="ChEBI" id="CHEBI:59789"/>
        <dbReference type="ChEBI" id="CHEBI:189848"/>
        <dbReference type="ChEBI" id="CHEBI:189849"/>
    </reaction>
    <physiologicalReaction direction="left-to-right" evidence="18">
        <dbReference type="Rhea" id="RHEA:70744"/>
    </physiologicalReaction>
</comment>
<evidence type="ECO:0000256" key="26">
    <source>
        <dbReference type="ARBA" id="ARBA00052148"/>
    </source>
</evidence>
<dbReference type="InterPro" id="IPR024960">
    <property type="entry name" value="PEMT/MFAP"/>
</dbReference>
<feature type="topological domain" description="Cytoplasmic" evidence="27">
    <location>
        <begin position="179"/>
        <end position="196"/>
    </location>
</feature>
<dbReference type="GO" id="GO:0004608">
    <property type="term" value="F:phosphatidylethanolamine N-methyltransferase activity"/>
    <property type="evidence" value="ECO:0007669"/>
    <property type="project" value="UniProtKB-UniRule"/>
</dbReference>
<dbReference type="PROSITE" id="PS51599">
    <property type="entry name" value="SAM_PEMT_PEM2"/>
    <property type="match status" value="1"/>
</dbReference>
<reference evidence="29 30" key="1">
    <citation type="journal article" date="2008" name="Nature">
        <title>The Trichoplax genome and the nature of placozoans.</title>
        <authorList>
            <person name="Srivastava M."/>
            <person name="Begovic E."/>
            <person name="Chapman J."/>
            <person name="Putnam N.H."/>
            <person name="Hellsten U."/>
            <person name="Kawashima T."/>
            <person name="Kuo A."/>
            <person name="Mitros T."/>
            <person name="Salamov A."/>
            <person name="Carpenter M.L."/>
            <person name="Signorovitch A.Y."/>
            <person name="Moreno M.A."/>
            <person name="Kamm K."/>
            <person name="Grimwood J."/>
            <person name="Schmutz J."/>
            <person name="Shapiro H."/>
            <person name="Grigoriev I.V."/>
            <person name="Buss L.W."/>
            <person name="Schierwater B."/>
            <person name="Dellaporta S.L."/>
            <person name="Rokhsar D.S."/>
        </authorList>
    </citation>
    <scope>NUCLEOTIDE SEQUENCE [LARGE SCALE GENOMIC DNA]</scope>
    <source>
        <strain evidence="29 30">Grell-BS-1999</strain>
    </source>
</reference>
<evidence type="ECO:0000256" key="1">
    <source>
        <dbReference type="ARBA" id="ARBA00004969"/>
    </source>
</evidence>
<keyword evidence="3 27" id="KW-0444">Lipid biosynthesis</keyword>
<dbReference type="HOGENOM" id="CLU_086119_1_0_1"/>
<evidence type="ECO:0000256" key="4">
    <source>
        <dbReference type="ARBA" id="ARBA00022603"/>
    </source>
</evidence>
<dbReference type="CTD" id="6749373"/>
<evidence type="ECO:0000256" key="17">
    <source>
        <dbReference type="ARBA" id="ARBA00050788"/>
    </source>
</evidence>
<evidence type="ECO:0000256" key="10">
    <source>
        <dbReference type="ARBA" id="ARBA00023098"/>
    </source>
</evidence>
<comment type="function">
    <text evidence="27">Catalyzes the three sequential steps of the methylation pathway for the biosynthesis of phosphatidylcholine, a critical and essential component for membrane structure. Uses S-adenosylmethionine (S-adenosyl-L-methionine, SAM or AdoMet) as the methyl group donor for the methylation of phosphatidylethanolamine (1,2-diacyl-sn-glycero-3-phosphoethanolamine, PE) to phosphatidylmonomethylethanolamine (1,2-diacyl-sn-glycero-3-phospho-N-methylethanolamine, PMME), PMME to phosphatidyldimethylethanolamine (1,2-diacyl-sn-glycero-3-phospho-N,N-dimethylethanolamine, PDME), and PDME to phosphatidylcholine (1,2-diacyl-sn-glycero-3-phosphocholine, PC), producing S-adenosyl-L-homocysteine in each step.</text>
</comment>
<dbReference type="GO" id="GO:0000773">
    <property type="term" value="F:phosphatidyl-N-methylethanolamine N-methyltransferase activity"/>
    <property type="evidence" value="ECO:0007669"/>
    <property type="project" value="UniProtKB-UniRule"/>
</dbReference>
<dbReference type="PANTHER" id="PTHR15458:SF5">
    <property type="entry name" value="PHOSPHATIDYLETHANOLAMINE N-METHYLTRANSFERASE"/>
    <property type="match status" value="1"/>
</dbReference>
<accession>B3RI13</accession>
<dbReference type="UniPathway" id="UPA00753"/>
<comment type="catalytic activity">
    <reaction evidence="22">
        <text>1,2-di-(9Z-octadecenoyl)-sn-glycero-3-phospho-N-methylethanolamine + S-adenosyl-L-methionine = 1,2-di-(9Z-octadecenoyl)-sn-glycero-3-phospho-N,N-dimethylethanolamine + S-adenosyl-L-homocysteine + H(+)</text>
        <dbReference type="Rhea" id="RHEA:46112"/>
        <dbReference type="ChEBI" id="CHEBI:15378"/>
        <dbReference type="ChEBI" id="CHEBI:57856"/>
        <dbReference type="ChEBI" id="CHEBI:59789"/>
        <dbReference type="ChEBI" id="CHEBI:85679"/>
        <dbReference type="ChEBI" id="CHEBI:85680"/>
    </reaction>
    <physiologicalReaction direction="left-to-right" evidence="22">
        <dbReference type="Rhea" id="RHEA:46113"/>
    </physiologicalReaction>
</comment>
<comment type="catalytic activity">
    <reaction evidence="17">
        <text>1,2-di-(9Z,12Z-octadecadienoyl)-sn-glycero-3-phosphoethanolamine + S-adenosyl-L-methionine = 1,2-di-(9Z,12Z-octadecadienoyl)-sn-glycero-3-phospho-N-methylethanolamine + S-adenosyl-L-homocysteine + H(+)</text>
        <dbReference type="Rhea" id="RHEA:70739"/>
        <dbReference type="ChEBI" id="CHEBI:15378"/>
        <dbReference type="ChEBI" id="CHEBI:57856"/>
        <dbReference type="ChEBI" id="CHEBI:59789"/>
        <dbReference type="ChEBI" id="CHEBI:172403"/>
        <dbReference type="ChEBI" id="CHEBI:189848"/>
    </reaction>
    <physiologicalReaction direction="left-to-right" evidence="17">
        <dbReference type="Rhea" id="RHEA:70740"/>
    </physiologicalReaction>
</comment>
<evidence type="ECO:0000256" key="23">
    <source>
        <dbReference type="ARBA" id="ARBA00051880"/>
    </source>
</evidence>
<feature type="topological domain" description="Lumenal" evidence="27">
    <location>
        <begin position="115"/>
        <end position="157"/>
    </location>
</feature>
<keyword evidence="12 27" id="KW-0472">Membrane</keyword>
<comment type="catalytic activity">
    <reaction evidence="19">
        <text>1-hexadecanoyl-2-(4Z,7Z,10Z,13Z,16Z,19Z-docosahexaenoyl)-sn-glycero-3-phospho-N-methylethanolamine + S-adenosyl-L-methionine = 1-hexadecanoyl-2-(4Z,7Z,10Z,13Z,16Z,19Z-docosahexaenoyl)-sn-glycero-3-phospho-N,N-dimethylethanolamine + S-adenosyl-L-homocysteine + H(+)</text>
        <dbReference type="Rhea" id="RHEA:70767"/>
        <dbReference type="ChEBI" id="CHEBI:15378"/>
        <dbReference type="ChEBI" id="CHEBI:57856"/>
        <dbReference type="ChEBI" id="CHEBI:59789"/>
        <dbReference type="ChEBI" id="CHEBI:189861"/>
        <dbReference type="ChEBI" id="CHEBI:189862"/>
    </reaction>
    <physiologicalReaction direction="left-to-right" evidence="19">
        <dbReference type="Rhea" id="RHEA:70768"/>
    </physiologicalReaction>
</comment>
<gene>
    <name evidence="29" type="ORF">TRIADDRAFT_19455</name>
</gene>
<evidence type="ECO:0000256" key="11">
    <source>
        <dbReference type="ARBA" id="ARBA00023128"/>
    </source>
</evidence>
<feature type="binding site" evidence="27">
    <location>
        <begin position="98"/>
        <end position="100"/>
    </location>
    <ligand>
        <name>S-adenosyl-L-methionine</name>
        <dbReference type="ChEBI" id="CHEBI:59789"/>
    </ligand>
</feature>
<evidence type="ECO:0000256" key="21">
    <source>
        <dbReference type="ARBA" id="ARBA00051451"/>
    </source>
</evidence>
<evidence type="ECO:0000256" key="15">
    <source>
        <dbReference type="ARBA" id="ARBA00050433"/>
    </source>
</evidence>
<comment type="catalytic activity">
    <reaction evidence="16">
        <text>1-hexadecanoyl-2-(4Z,7Z,10Z,13Z,16Z,19Z-docosahexaenoyl)-sn-glycero-3-phosphoethanolamine + S-adenosyl-L-methionine = 1-hexadecanoyl-2-(4Z,7Z,10Z,13Z,16Z,19Z-docosahexaenoyl)-sn-glycero-3-phospho-N-methylethanolamine + S-adenosyl-L-homocysteine + H(+)</text>
        <dbReference type="Rhea" id="RHEA:70763"/>
        <dbReference type="ChEBI" id="CHEBI:15378"/>
        <dbReference type="ChEBI" id="CHEBI:57856"/>
        <dbReference type="ChEBI" id="CHEBI:59789"/>
        <dbReference type="ChEBI" id="CHEBI:78261"/>
        <dbReference type="ChEBI" id="CHEBI:189861"/>
    </reaction>
    <physiologicalReaction direction="left-to-right" evidence="16">
        <dbReference type="Rhea" id="RHEA:70764"/>
    </physiologicalReaction>
</comment>
<dbReference type="GO" id="GO:0031966">
    <property type="term" value="C:mitochondrial membrane"/>
    <property type="evidence" value="ECO:0007669"/>
    <property type="project" value="UniProtKB-SubCell"/>
</dbReference>
<dbReference type="Proteomes" id="UP000009022">
    <property type="component" value="Unassembled WGS sequence"/>
</dbReference>
<evidence type="ECO:0000256" key="12">
    <source>
        <dbReference type="ARBA" id="ARBA00023136"/>
    </source>
</evidence>
<dbReference type="InterPro" id="IPR007318">
    <property type="entry name" value="Phopholipid_MeTrfase"/>
</dbReference>
<comment type="catalytic activity">
    <reaction evidence="20">
        <text>1,2-di-(9Z,12Z,15Z-octadecatrienoyl)-sn-glycero-3-phospho-N,N-dimethylethanolamine + S-adenosyl-L-methionine = 1,2-di-(9Z,12Z,15Z-octadecatrienoyl)-sn-glycero-3-phosphocholine + S-adenosyl-L-homocysteine + H(+)</text>
        <dbReference type="Rhea" id="RHEA:70759"/>
        <dbReference type="ChEBI" id="CHEBI:15378"/>
        <dbReference type="ChEBI" id="CHEBI:57856"/>
        <dbReference type="ChEBI" id="CHEBI:59789"/>
        <dbReference type="ChEBI" id="CHEBI:86161"/>
        <dbReference type="ChEBI" id="CHEBI:189860"/>
    </reaction>
    <physiologicalReaction direction="left-to-right" evidence="20">
        <dbReference type="Rhea" id="RHEA:70760"/>
    </physiologicalReaction>
</comment>
<comment type="subcellular location">
    <subcellularLocation>
        <location evidence="27">Endoplasmic reticulum membrane</location>
        <topology evidence="27">Multi-pass membrane protein</topology>
    </subcellularLocation>
    <subcellularLocation>
        <location evidence="27">Mitochondrion membrane</location>
        <topology evidence="27">Multi-pass membrane protein</topology>
    </subcellularLocation>
</comment>
<evidence type="ECO:0000256" key="5">
    <source>
        <dbReference type="ARBA" id="ARBA00022679"/>
    </source>
</evidence>
<evidence type="ECO:0000256" key="20">
    <source>
        <dbReference type="ARBA" id="ARBA00051210"/>
    </source>
</evidence>
<dbReference type="PANTHER" id="PTHR15458">
    <property type="entry name" value="PHOSPHATIDYLETHANOLAMINE N-METHYLTRANSFERASE"/>
    <property type="match status" value="1"/>
</dbReference>
<keyword evidence="13 27" id="KW-0594">Phospholipid biosynthesis</keyword>
<feature type="transmembrane region" description="Helical" evidence="28">
    <location>
        <begin position="41"/>
        <end position="65"/>
    </location>
</feature>
<evidence type="ECO:0000256" key="19">
    <source>
        <dbReference type="ARBA" id="ARBA00050899"/>
    </source>
</evidence>
<comment type="catalytic activity">
    <reaction evidence="21">
        <text>1,2-di-(9Z,12Z-octadecadienoyl)-sn-glycero-3-phospho-N,N-dimethylethanolamine + S-adenosyl-L-methionine = 1,2-di-(9Z,12Z-octadecadienoyl)-sn-glycero-3-phosphocholine + S-adenosyl-L-homocysteine + H(+)</text>
        <dbReference type="Rhea" id="RHEA:70747"/>
        <dbReference type="ChEBI" id="CHEBI:15378"/>
        <dbReference type="ChEBI" id="CHEBI:42027"/>
        <dbReference type="ChEBI" id="CHEBI:57856"/>
        <dbReference type="ChEBI" id="CHEBI:59789"/>
        <dbReference type="ChEBI" id="CHEBI:189849"/>
    </reaction>
    <physiologicalReaction direction="left-to-right" evidence="21">
        <dbReference type="Rhea" id="RHEA:70748"/>
    </physiologicalReaction>
</comment>
<comment type="catalytic activity">
    <reaction evidence="25">
        <text>1,2-di-(9Z,12Z,15Z-octadecatrienoyl)-sn-glycero-3-phosphoethanolamine + S-adenosyl-L-methionine = 1,2-di-(9Z,12Z,15Z-octadecatrienoyl)-sn-glycero-3-phospho-N-methylethanolamine + S-adenosyl-L-homocysteine + H(+)</text>
        <dbReference type="Rhea" id="RHEA:70751"/>
        <dbReference type="ChEBI" id="CHEBI:15378"/>
        <dbReference type="ChEBI" id="CHEBI:57856"/>
        <dbReference type="ChEBI" id="CHEBI:59789"/>
        <dbReference type="ChEBI" id="CHEBI:189858"/>
        <dbReference type="ChEBI" id="CHEBI:189859"/>
    </reaction>
    <physiologicalReaction direction="left-to-right" evidence="25">
        <dbReference type="Rhea" id="RHEA:70752"/>
    </physiologicalReaction>
</comment>
<keyword evidence="5 27" id="KW-0808">Transferase</keyword>
<evidence type="ECO:0000256" key="13">
    <source>
        <dbReference type="ARBA" id="ARBA00023209"/>
    </source>
</evidence>
<comment type="catalytic activity">
    <reaction evidence="27">
        <text>a 1,2-diacyl-sn-glycero-3-phosphoethanolamine + S-adenosyl-L-methionine = a 1,2-diacyl-sn-glycero-3-phospho-N-methylethanolamine + S-adenosyl-L-homocysteine + H(+)</text>
        <dbReference type="Rhea" id="RHEA:11164"/>
        <dbReference type="ChEBI" id="CHEBI:15378"/>
        <dbReference type="ChEBI" id="CHEBI:57856"/>
        <dbReference type="ChEBI" id="CHEBI:59789"/>
        <dbReference type="ChEBI" id="CHEBI:64573"/>
        <dbReference type="ChEBI" id="CHEBI:64612"/>
        <dbReference type="EC" id="2.1.1.17"/>
    </reaction>
</comment>
<comment type="catalytic activity">
    <reaction evidence="26">
        <text>1,2-di-(9Z-octadecenoyl)-sn-glycero-3-phospho-N,N-dimethylethanolamine + S-adenosyl-L-methionine = 1,2-di-(9Z-octadecenoyl)-sn-glycero-3-phosphocholine + S-adenosyl-L-homocysteine + H(+)</text>
        <dbReference type="Rhea" id="RHEA:70623"/>
        <dbReference type="ChEBI" id="CHEBI:15378"/>
        <dbReference type="ChEBI" id="CHEBI:57856"/>
        <dbReference type="ChEBI" id="CHEBI:59789"/>
        <dbReference type="ChEBI" id="CHEBI:74669"/>
        <dbReference type="ChEBI" id="CHEBI:85680"/>
    </reaction>
    <physiologicalReaction direction="left-to-right" evidence="26">
        <dbReference type="Rhea" id="RHEA:70624"/>
    </physiologicalReaction>
</comment>
<dbReference type="AlphaFoldDB" id="B3RI13"/>
<dbReference type="FunFam" id="1.20.120.1630:FF:000005">
    <property type="entry name" value="Phosphatidylethanolamine N-methyltransferase"/>
    <property type="match status" value="1"/>
</dbReference>
<feature type="intramembrane region" description="Helical" evidence="27">
    <location>
        <begin position="13"/>
        <end position="33"/>
    </location>
</feature>
<evidence type="ECO:0000313" key="29">
    <source>
        <dbReference type="EMBL" id="EDV29686.1"/>
    </source>
</evidence>
<feature type="topological domain" description="Cytoplasmic" evidence="27">
    <location>
        <begin position="67"/>
        <end position="93"/>
    </location>
</feature>
<dbReference type="STRING" id="10228.B3RI13"/>
<dbReference type="Pfam" id="PF04191">
    <property type="entry name" value="PEMT"/>
    <property type="match status" value="1"/>
</dbReference>
<feature type="transmembrane region" description="Helical" evidence="28">
    <location>
        <begin position="12"/>
        <end position="29"/>
    </location>
</feature>
<dbReference type="EC" id="2.1.1.17" evidence="27"/>
<keyword evidence="10 27" id="KW-0443">Lipid metabolism</keyword>
<evidence type="ECO:0000256" key="28">
    <source>
        <dbReference type="SAM" id="Phobius"/>
    </source>
</evidence>
<dbReference type="EMBL" id="DS985241">
    <property type="protein sequence ID" value="EDV29686.1"/>
    <property type="molecule type" value="Genomic_DNA"/>
</dbReference>
<dbReference type="GO" id="GO:0006656">
    <property type="term" value="P:phosphatidylcholine biosynthetic process"/>
    <property type="evidence" value="ECO:0000318"/>
    <property type="project" value="GO_Central"/>
</dbReference>
<evidence type="ECO:0000256" key="7">
    <source>
        <dbReference type="ARBA" id="ARBA00022692"/>
    </source>
</evidence>
<comment type="catalytic activity">
    <reaction evidence="23">
        <text>1,2-di-(9Z,12Z,15Z-octadecatrienoyl)-sn-glycero-3-phospho-N-methylethanolamine + S-adenosyl-L-methionine = 1,2-di-(9Z,12Z,15Z-octadecatrienoyl)-sn-glycero-3-phospho-N,N-dimethylethanolamine + S-adenosyl-L-homocysteine + H(+)</text>
        <dbReference type="Rhea" id="RHEA:70755"/>
        <dbReference type="ChEBI" id="CHEBI:15378"/>
        <dbReference type="ChEBI" id="CHEBI:57856"/>
        <dbReference type="ChEBI" id="CHEBI:59789"/>
        <dbReference type="ChEBI" id="CHEBI:189859"/>
        <dbReference type="ChEBI" id="CHEBI:189860"/>
    </reaction>
    <physiologicalReaction direction="left-to-right" evidence="23">
        <dbReference type="Rhea" id="RHEA:70756"/>
    </physiologicalReaction>
</comment>
<evidence type="ECO:0000256" key="18">
    <source>
        <dbReference type="ARBA" id="ARBA00050814"/>
    </source>
</evidence>
<keyword evidence="11 27" id="KW-0496">Mitochondrion</keyword>
<evidence type="ECO:0000256" key="16">
    <source>
        <dbReference type="ARBA" id="ARBA00050744"/>
    </source>
</evidence>
<comment type="catalytic activity">
    <reaction evidence="24">
        <text>1,2-di-(9Z-octadecenoyl)-sn-glycero-3-phosphoethanolamine + S-adenosyl-L-methionine = 1,2-di-(9Z-octadecenoyl)-sn-glycero-3-phospho-N-methylethanolamine + S-adenosyl-L-homocysteine + H(+)</text>
        <dbReference type="Rhea" id="RHEA:70619"/>
        <dbReference type="ChEBI" id="CHEBI:15378"/>
        <dbReference type="ChEBI" id="CHEBI:57856"/>
        <dbReference type="ChEBI" id="CHEBI:59789"/>
        <dbReference type="ChEBI" id="CHEBI:74986"/>
        <dbReference type="ChEBI" id="CHEBI:85679"/>
    </reaction>
    <physiologicalReaction direction="left-to-right" evidence="24">
        <dbReference type="Rhea" id="RHEA:70620"/>
    </physiologicalReaction>
</comment>
<feature type="transmembrane region" description="Helical" evidence="28">
    <location>
        <begin position="89"/>
        <end position="109"/>
    </location>
</feature>
<keyword evidence="4 27" id="KW-0489">Methyltransferase</keyword>
<evidence type="ECO:0000256" key="22">
    <source>
        <dbReference type="ARBA" id="ARBA00051455"/>
    </source>
</evidence>
<dbReference type="OMA" id="PTFWNIA"/>
<dbReference type="HAMAP" id="MF_03216">
    <property type="entry name" value="PLMT"/>
    <property type="match status" value="1"/>
</dbReference>
<keyword evidence="30" id="KW-1185">Reference proteome</keyword>
<dbReference type="GO" id="GO:0032259">
    <property type="term" value="P:methylation"/>
    <property type="evidence" value="ECO:0007669"/>
    <property type="project" value="UniProtKB-KW"/>
</dbReference>
<dbReference type="PIRSF" id="PIRSF005444">
    <property type="entry name" value="PEMT"/>
    <property type="match status" value="1"/>
</dbReference>
<feature type="transmembrane region" description="Helical" evidence="28">
    <location>
        <begin position="157"/>
        <end position="179"/>
    </location>
</feature>
<keyword evidence="6 27" id="KW-0949">S-adenosyl-L-methionine</keyword>
<proteinExistence type="inferred from homology"/>
<protein>
    <recommendedName>
        <fullName evidence="27">Phosphatidylethanolamine N-methyltransferase</fullName>
        <shortName evidence="27">PEAMT</shortName>
        <shortName evidence="27">PEMT</shortName>
        <ecNumber evidence="27">2.1.1.17</ecNumber>
        <ecNumber evidence="27">2.1.1.71</ecNumber>
    </recommendedName>
    <alternativeName>
        <fullName evidence="27">Phospholipid methyltransferase</fullName>
        <shortName evidence="27">PLMT</shortName>
    </alternativeName>
</protein>
<dbReference type="RefSeq" id="XP_002108888.1">
    <property type="nucleotide sequence ID" value="XM_002108852.1"/>
</dbReference>
<comment type="catalytic activity">
    <reaction evidence="15">
        <text>1-hexadecanoyl-2-(4Z,7Z,10Z,13Z,16Z,19Z-docosahexaenoyl)-sn-glycero-3-phospho-N,N-dimethylethanolamine + S-adenosyl-L-methionine = 1-hexadecanoyl-2-(4Z,7Z,10Z,13Z,16Z,19Z-docosahexaenoyl)-sn-glycero-3-phosphocholine + S-adenosyl-L-homocysteine + H(+)</text>
        <dbReference type="Rhea" id="RHEA:70771"/>
        <dbReference type="ChEBI" id="CHEBI:15378"/>
        <dbReference type="ChEBI" id="CHEBI:57856"/>
        <dbReference type="ChEBI" id="CHEBI:59789"/>
        <dbReference type="ChEBI" id="CHEBI:74963"/>
        <dbReference type="ChEBI" id="CHEBI:189862"/>
    </reaction>
    <physiologicalReaction direction="left-to-right" evidence="15">
        <dbReference type="Rhea" id="RHEA:70772"/>
    </physiologicalReaction>
</comment>
<sequence>MENLNGYMDVNDWRLLYAMGTIILSPLYWNVIGRLEMKTKFFTSIFGSNYIGCYFIGLTILMLGFHRDYRFYDLIEAQPKSDFLDQESFKFIGTALMVVGTILVLTSYWRLGFTGTFLGDYFGILLEERVTTFPFNIFDNPMYIGSTSNFLGLALRSASPCGIIMSGFVYLVYWIGLLLEEPYTEEIYRQKNEKLT</sequence>
<evidence type="ECO:0000256" key="24">
    <source>
        <dbReference type="ARBA" id="ARBA00051941"/>
    </source>
</evidence>
<comment type="catalytic activity">
    <reaction evidence="27">
        <text>a 1,2-diacyl-sn-glycero-3-phospho-N-methylethanolamine + S-adenosyl-L-methionine = a 1,2-diacyl-sn-glycero-3-phospho-N,N-dimethylethanolamine + S-adenosyl-L-homocysteine + H(+)</text>
        <dbReference type="Rhea" id="RHEA:32735"/>
        <dbReference type="ChEBI" id="CHEBI:15378"/>
        <dbReference type="ChEBI" id="CHEBI:57856"/>
        <dbReference type="ChEBI" id="CHEBI:59789"/>
        <dbReference type="ChEBI" id="CHEBI:64572"/>
        <dbReference type="ChEBI" id="CHEBI:64573"/>
        <dbReference type="EC" id="2.1.1.71"/>
    </reaction>
</comment>
<evidence type="ECO:0000313" key="30">
    <source>
        <dbReference type="Proteomes" id="UP000009022"/>
    </source>
</evidence>
<dbReference type="InParanoid" id="B3RI13"/>
<comment type="similarity">
    <text evidence="27">Belongs to the class VI-like SAM-binding methyltransferase superfamily. PEMT/PEM2 methyltransferase family.</text>
</comment>
<dbReference type="GO" id="GO:0005789">
    <property type="term" value="C:endoplasmic reticulum membrane"/>
    <property type="evidence" value="ECO:0007669"/>
    <property type="project" value="UniProtKB-SubCell"/>
</dbReference>
<evidence type="ECO:0000256" key="6">
    <source>
        <dbReference type="ARBA" id="ARBA00022691"/>
    </source>
</evidence>
<evidence type="ECO:0000256" key="25">
    <source>
        <dbReference type="ARBA" id="ARBA00052126"/>
    </source>
</evidence>
<evidence type="ECO:0000256" key="8">
    <source>
        <dbReference type="ARBA" id="ARBA00022824"/>
    </source>
</evidence>
<feature type="binding site" evidence="27">
    <location>
        <begin position="180"/>
        <end position="181"/>
    </location>
    <ligand>
        <name>S-adenosyl-L-methionine</name>
        <dbReference type="ChEBI" id="CHEBI:59789"/>
    </ligand>
</feature>
<comment type="pathway">
    <text evidence="2">Lipid metabolism.</text>
</comment>
<evidence type="ECO:0000256" key="2">
    <source>
        <dbReference type="ARBA" id="ARBA00005189"/>
    </source>
</evidence>
<feature type="topological domain" description="Lumenal" evidence="27">
    <location>
        <begin position="1"/>
        <end position="12"/>
    </location>
</feature>
<dbReference type="OrthoDB" id="8300106at2759"/>
<keyword evidence="7 27" id="KW-0812">Transmembrane</keyword>
<dbReference type="Gene3D" id="1.20.120.1630">
    <property type="match status" value="1"/>
</dbReference>
<evidence type="ECO:0000256" key="14">
    <source>
        <dbReference type="ARBA" id="ARBA00023264"/>
    </source>
</evidence>
<comment type="catalytic activity">
    <reaction evidence="27">
        <text>a 1,2-diacyl-sn-glycero-3-phospho-N,N-dimethylethanolamine + S-adenosyl-L-methionine = a 1,2-diacyl-sn-glycero-3-phosphocholine + S-adenosyl-L-homocysteine + H(+)</text>
        <dbReference type="Rhea" id="RHEA:32739"/>
        <dbReference type="ChEBI" id="CHEBI:15378"/>
        <dbReference type="ChEBI" id="CHEBI:57643"/>
        <dbReference type="ChEBI" id="CHEBI:57856"/>
        <dbReference type="ChEBI" id="CHEBI:59789"/>
        <dbReference type="ChEBI" id="CHEBI:64572"/>
    </reaction>
</comment>
<dbReference type="GeneID" id="6749373"/>
<dbReference type="eggNOG" id="KOG4142">
    <property type="taxonomic scope" value="Eukaryota"/>
</dbReference>
<dbReference type="PhylomeDB" id="B3RI13"/>
<comment type="pathway">
    <text evidence="1 27">Phospholipid metabolism; phosphatidylcholine biosynthesis.</text>
</comment>
<dbReference type="KEGG" id="tad:TRIADDRAFT_19455"/>
<keyword evidence="8 27" id="KW-0256">Endoplasmic reticulum</keyword>
<evidence type="ECO:0000256" key="9">
    <source>
        <dbReference type="ARBA" id="ARBA00022989"/>
    </source>
</evidence>